<dbReference type="HOGENOM" id="CLU_1862466_0_0_5"/>
<dbReference type="Proteomes" id="UP000018542">
    <property type="component" value="Chromosome"/>
</dbReference>
<keyword evidence="2" id="KW-1185">Reference proteome</keyword>
<dbReference type="AlphaFoldDB" id="V5SJ32"/>
<organism evidence="1 2">
    <name type="scientific">Hyphomicrobium nitrativorans NL23</name>
    <dbReference type="NCBI Taxonomy" id="1029756"/>
    <lineage>
        <taxon>Bacteria</taxon>
        <taxon>Pseudomonadati</taxon>
        <taxon>Pseudomonadota</taxon>
        <taxon>Alphaproteobacteria</taxon>
        <taxon>Hyphomicrobiales</taxon>
        <taxon>Hyphomicrobiaceae</taxon>
        <taxon>Hyphomicrobium</taxon>
    </lineage>
</organism>
<reference evidence="1 2" key="1">
    <citation type="journal article" date="2014" name="Genome Announc.">
        <title>Complete Genome Sequence of Hyphomicrobium nitrativorans Strain NL23, a Denitrifying Bacterium Isolated from Biofilm of a Methanol-Fed Denitrification System Treating Seawater at the Montreal Biodome.</title>
        <authorList>
            <person name="Martineau C."/>
            <person name="Villeneuve C."/>
            <person name="Mauffrey F."/>
            <person name="Villemur R."/>
        </authorList>
    </citation>
    <scope>NUCLEOTIDE SEQUENCE [LARGE SCALE GENOMIC DNA]</scope>
    <source>
        <strain evidence="1">NL23</strain>
    </source>
</reference>
<dbReference type="KEGG" id="hni:W911_04680"/>
<proteinExistence type="predicted"/>
<evidence type="ECO:0000313" key="1">
    <source>
        <dbReference type="EMBL" id="AHB49954.1"/>
    </source>
</evidence>
<accession>V5SJ32</accession>
<name>V5SJ32_9HYPH</name>
<sequence length="137" mass="14734">MGLFGAGCGSVLRSIIALLVHLWAKAGGIDDRTRECDPRLALTTRPIGTISLARALRPGPIDAALLRRLKRAIDRHRIQNIGTSVPSCATTAIFRPLQSSPALLPQGPLARLAEQQSRSLTQAQMFGACRDVLALCR</sequence>
<gene>
    <name evidence="1" type="ORF">W911_04680</name>
</gene>
<dbReference type="EMBL" id="CP006912">
    <property type="protein sequence ID" value="AHB49954.1"/>
    <property type="molecule type" value="Genomic_DNA"/>
</dbReference>
<protein>
    <submittedName>
        <fullName evidence="1">Uncharacterized protein</fullName>
    </submittedName>
</protein>
<evidence type="ECO:0000313" key="2">
    <source>
        <dbReference type="Proteomes" id="UP000018542"/>
    </source>
</evidence>